<dbReference type="InterPro" id="IPR012349">
    <property type="entry name" value="Split_barrel_FMN-bd"/>
</dbReference>
<sequence>MSTTTGEADALRLLGTVPYGRIATSMRALPLVVPAHHVVADGAVLVRIHRGPGHHRACHGAVVAYAADTFPTGADTLWSAQVVGTARILEPDERVRALFGPAPHRVDGAAFDPVHLRIEPRFGTVHSLDGTAK</sequence>
<dbReference type="RefSeq" id="WP_345690756.1">
    <property type="nucleotide sequence ID" value="NZ_BAABIT010000001.1"/>
</dbReference>
<dbReference type="Pfam" id="PF12900">
    <property type="entry name" value="Pyridox_ox_2"/>
    <property type="match status" value="1"/>
</dbReference>
<organism evidence="1 2">
    <name type="scientific">Streptomyces coeruleoprunus</name>
    <dbReference type="NCBI Taxonomy" id="285563"/>
    <lineage>
        <taxon>Bacteria</taxon>
        <taxon>Bacillati</taxon>
        <taxon>Actinomycetota</taxon>
        <taxon>Actinomycetes</taxon>
        <taxon>Kitasatosporales</taxon>
        <taxon>Streptomycetaceae</taxon>
        <taxon>Streptomyces</taxon>
    </lineage>
</organism>
<keyword evidence="2" id="KW-1185">Reference proteome</keyword>
<comment type="caution">
    <text evidence="1">The sequence shown here is derived from an EMBL/GenBank/DDBJ whole genome shotgun (WGS) entry which is preliminary data.</text>
</comment>
<gene>
    <name evidence="1" type="ORF">ACFPM3_10425</name>
</gene>
<dbReference type="Proteomes" id="UP001595829">
    <property type="component" value="Unassembled WGS sequence"/>
</dbReference>
<reference evidence="2" key="1">
    <citation type="journal article" date="2019" name="Int. J. Syst. Evol. Microbiol.">
        <title>The Global Catalogue of Microorganisms (GCM) 10K type strain sequencing project: providing services to taxonomists for standard genome sequencing and annotation.</title>
        <authorList>
            <consortium name="The Broad Institute Genomics Platform"/>
            <consortium name="The Broad Institute Genome Sequencing Center for Infectious Disease"/>
            <person name="Wu L."/>
            <person name="Ma J."/>
        </authorList>
    </citation>
    <scope>NUCLEOTIDE SEQUENCE [LARGE SCALE GENOMIC DNA]</scope>
    <source>
        <strain evidence="2">CGMCC 4.1648</strain>
    </source>
</reference>
<dbReference type="Gene3D" id="2.30.110.10">
    <property type="entry name" value="Electron Transport, Fmn-binding Protein, Chain A"/>
    <property type="match status" value="1"/>
</dbReference>
<dbReference type="InterPro" id="IPR024747">
    <property type="entry name" value="Pyridox_Oxase-rel"/>
</dbReference>
<protein>
    <submittedName>
        <fullName evidence="1">Pyridoxamine 5'-phosphate oxidase family protein</fullName>
    </submittedName>
</protein>
<evidence type="ECO:0000313" key="2">
    <source>
        <dbReference type="Proteomes" id="UP001595829"/>
    </source>
</evidence>
<evidence type="ECO:0000313" key="1">
    <source>
        <dbReference type="EMBL" id="MFC5022547.1"/>
    </source>
</evidence>
<proteinExistence type="predicted"/>
<dbReference type="SUPFAM" id="SSF50475">
    <property type="entry name" value="FMN-binding split barrel"/>
    <property type="match status" value="1"/>
</dbReference>
<dbReference type="EMBL" id="JBHSJD010000007">
    <property type="protein sequence ID" value="MFC5022547.1"/>
    <property type="molecule type" value="Genomic_DNA"/>
</dbReference>
<name>A0ABV9XB85_9ACTN</name>
<accession>A0ABV9XB85</accession>